<dbReference type="SUPFAM" id="SSF53850">
    <property type="entry name" value="Periplasmic binding protein-like II"/>
    <property type="match status" value="1"/>
</dbReference>
<sequence length="302" mass="32414">MRKFYSGTLFLVSAIRFAIPVGIALVPLTSCTPSPNSEATAPSTTPKTEQQQQIIRASGGSSTIEVLQLLMDAYTKKVTNTQANFLPASQSESTLAGIQAGLLDIGSLSKTLKPTEITDDLAQRVIAQDGLVVATNPSVEGVTNLTTDNLKAIYSGQAKNWQEFGGPDATIVVLDRPEDESAKRLLREYYLGKDLVTSPEAVILRKQDELVSALQSTPYSIGTFSLATSIYEKVPVNHLSLNGIAPTLDNIKSGKYLMVRPINLVFKKSPVPQVQSFLDFISSPEAIALLTQAGYAPANVTP</sequence>
<proteinExistence type="predicted"/>
<accession>A0AAU8JKN6</accession>
<protein>
    <submittedName>
        <fullName evidence="3">Substrate-binding domain-containing protein</fullName>
    </submittedName>
</protein>
<dbReference type="PANTHER" id="PTHR30570">
    <property type="entry name" value="PERIPLASMIC PHOSPHATE BINDING COMPONENT OF PHOSPHATE ABC TRANSPORTER"/>
    <property type="match status" value="1"/>
</dbReference>
<evidence type="ECO:0000259" key="2">
    <source>
        <dbReference type="Pfam" id="PF12849"/>
    </source>
</evidence>
<feature type="domain" description="PBP" evidence="2">
    <location>
        <begin position="49"/>
        <end position="285"/>
    </location>
</feature>
<dbReference type="Gene3D" id="3.40.190.10">
    <property type="entry name" value="Periplasmic binding protein-like II"/>
    <property type="match status" value="2"/>
</dbReference>
<dbReference type="PANTHER" id="PTHR30570:SF1">
    <property type="entry name" value="PHOSPHATE-BINDING PROTEIN PSTS"/>
    <property type="match status" value="1"/>
</dbReference>
<evidence type="ECO:0000256" key="1">
    <source>
        <dbReference type="ARBA" id="ARBA00022729"/>
    </source>
</evidence>
<reference evidence="3" key="1">
    <citation type="submission" date="2024-07" db="EMBL/GenBank/DDBJ databases">
        <authorList>
            <person name="Kim Y.J."/>
            <person name="Jeong J.Y."/>
        </authorList>
    </citation>
    <scope>NUCLEOTIDE SEQUENCE</scope>
    <source>
        <strain evidence="3">GIHE-MW2</strain>
    </source>
</reference>
<name>A0AAU8JKN6_9CYAN</name>
<dbReference type="RefSeq" id="WP_354636090.1">
    <property type="nucleotide sequence ID" value="NZ_CP159837.1"/>
</dbReference>
<organism evidence="3">
    <name type="scientific">Planktothricoides raciborskii GIHE-MW2</name>
    <dbReference type="NCBI Taxonomy" id="2792601"/>
    <lineage>
        <taxon>Bacteria</taxon>
        <taxon>Bacillati</taxon>
        <taxon>Cyanobacteriota</taxon>
        <taxon>Cyanophyceae</taxon>
        <taxon>Oscillatoriophycideae</taxon>
        <taxon>Oscillatoriales</taxon>
        <taxon>Oscillatoriaceae</taxon>
        <taxon>Planktothricoides</taxon>
    </lineage>
</organism>
<dbReference type="InterPro" id="IPR024370">
    <property type="entry name" value="PBP_domain"/>
</dbReference>
<dbReference type="AlphaFoldDB" id="A0AAU8JKN6"/>
<dbReference type="EMBL" id="CP159837">
    <property type="protein sequence ID" value="XCM39274.1"/>
    <property type="molecule type" value="Genomic_DNA"/>
</dbReference>
<dbReference type="InterPro" id="IPR050811">
    <property type="entry name" value="Phosphate_ABC_transporter"/>
</dbReference>
<gene>
    <name evidence="3" type="ORF">ABWT76_002181</name>
</gene>
<keyword evidence="1" id="KW-0732">Signal</keyword>
<evidence type="ECO:0000313" key="3">
    <source>
        <dbReference type="EMBL" id="XCM39274.1"/>
    </source>
</evidence>
<dbReference type="Pfam" id="PF12849">
    <property type="entry name" value="PBP_like_2"/>
    <property type="match status" value="1"/>
</dbReference>